<dbReference type="STRING" id="1231657.A0A1Y1Z9I1"/>
<dbReference type="InterPro" id="IPR036318">
    <property type="entry name" value="FAD-bd_PCMH-like_sf"/>
</dbReference>
<evidence type="ECO:0000256" key="2">
    <source>
        <dbReference type="ARBA" id="ARBA00022630"/>
    </source>
</evidence>
<feature type="domain" description="FAD-binding PCMH-type" evidence="5">
    <location>
        <begin position="44"/>
        <end position="225"/>
    </location>
</feature>
<keyword evidence="2" id="KW-0285">Flavoprotein</keyword>
<name>A0A1Y1Z9I1_9PLEO</name>
<evidence type="ECO:0000313" key="7">
    <source>
        <dbReference type="Proteomes" id="UP000193144"/>
    </source>
</evidence>
<dbReference type="EMBL" id="MCFA01000115">
    <property type="protein sequence ID" value="ORY06677.1"/>
    <property type="molecule type" value="Genomic_DNA"/>
</dbReference>
<dbReference type="GO" id="GO:0016491">
    <property type="term" value="F:oxidoreductase activity"/>
    <property type="evidence" value="ECO:0007669"/>
    <property type="project" value="UniProtKB-KW"/>
</dbReference>
<sequence length="494" mass="53881">MKGSSPIAGACCLALSSLLGNKTSFPTNPSYISSLDSYFSLQESTILPKCVVSPETAYDVSVAVKTLTAIYNDLEGDATKECKFAIRSGGHTTWAGAANIECGVTLDLRKLNLVQINSAKGTVSVGAGNSWDRVYSRLDPMNLSVNGGRTAGVGVGGLSTGGGISYFGTRYGWTADTIVNYEVVLADGAITNANANENPDLLWALRGGGNNFGIVTRVDMQTFEQEPFFGGYAYHLPDFWADEVEEFVRINNPATYDEFAHLTLTWGFSGTLGLAVANQLEYTKPIEDPPIFAKLRSLPVLFGKYGISNVSQLSRDLRDQAATGKRQFWNTLTFVSTEAAMSATFFRFNESILAISRVPDIVSSITLEPLPPALYARQQASNALGFDHRGNLNQSLVIALLSVSYTSADNDQLVDTYGRSLMEAINQDLKKLNASDPYLYLNYAASYQDPISSYTEANVRRLREIAAKWDPRGTFQHQVPGGFKLFAHWNLDLE</sequence>
<proteinExistence type="inferred from homology"/>
<dbReference type="InterPro" id="IPR016166">
    <property type="entry name" value="FAD-bd_PCMH"/>
</dbReference>
<dbReference type="PROSITE" id="PS51387">
    <property type="entry name" value="FAD_PCMH"/>
    <property type="match status" value="1"/>
</dbReference>
<dbReference type="PANTHER" id="PTHR42973">
    <property type="entry name" value="BINDING OXIDOREDUCTASE, PUTATIVE (AFU_ORTHOLOGUE AFUA_1G17690)-RELATED"/>
    <property type="match status" value="1"/>
</dbReference>
<evidence type="ECO:0000313" key="6">
    <source>
        <dbReference type="EMBL" id="ORY06677.1"/>
    </source>
</evidence>
<evidence type="ECO:0000256" key="3">
    <source>
        <dbReference type="ARBA" id="ARBA00022827"/>
    </source>
</evidence>
<evidence type="ECO:0000256" key="1">
    <source>
        <dbReference type="ARBA" id="ARBA00005466"/>
    </source>
</evidence>
<dbReference type="InterPro" id="IPR006094">
    <property type="entry name" value="Oxid_FAD_bind_N"/>
</dbReference>
<accession>A0A1Y1Z9I1</accession>
<dbReference type="InterPro" id="IPR050416">
    <property type="entry name" value="FAD-linked_Oxidoreductase"/>
</dbReference>
<comment type="similarity">
    <text evidence="1">Belongs to the oxygen-dependent FAD-linked oxidoreductase family.</text>
</comment>
<protein>
    <submittedName>
        <fullName evidence="6">Putative oxidoreductase</fullName>
    </submittedName>
</protein>
<keyword evidence="4" id="KW-0560">Oxidoreductase</keyword>
<dbReference type="Gene3D" id="3.30.465.10">
    <property type="match status" value="1"/>
</dbReference>
<dbReference type="Pfam" id="PF01565">
    <property type="entry name" value="FAD_binding_4"/>
    <property type="match status" value="1"/>
</dbReference>
<dbReference type="PANTHER" id="PTHR42973:SF22">
    <property type="entry name" value="FAD-BINDING PCMH-TYPE DOMAIN-CONTAINING PROTEIN-RELATED"/>
    <property type="match status" value="1"/>
</dbReference>
<dbReference type="InterPro" id="IPR016169">
    <property type="entry name" value="FAD-bd_PCMH_sub2"/>
</dbReference>
<evidence type="ECO:0000256" key="4">
    <source>
        <dbReference type="ARBA" id="ARBA00023002"/>
    </source>
</evidence>
<dbReference type="SUPFAM" id="SSF56176">
    <property type="entry name" value="FAD-binding/transporter-associated domain-like"/>
    <property type="match status" value="1"/>
</dbReference>
<keyword evidence="7" id="KW-1185">Reference proteome</keyword>
<dbReference type="GO" id="GO:0071949">
    <property type="term" value="F:FAD binding"/>
    <property type="evidence" value="ECO:0007669"/>
    <property type="project" value="InterPro"/>
</dbReference>
<comment type="caution">
    <text evidence="6">The sequence shown here is derived from an EMBL/GenBank/DDBJ whole genome shotgun (WGS) entry which is preliminary data.</text>
</comment>
<evidence type="ECO:0000259" key="5">
    <source>
        <dbReference type="PROSITE" id="PS51387"/>
    </source>
</evidence>
<organism evidence="6 7">
    <name type="scientific">Clohesyomyces aquaticus</name>
    <dbReference type="NCBI Taxonomy" id="1231657"/>
    <lineage>
        <taxon>Eukaryota</taxon>
        <taxon>Fungi</taxon>
        <taxon>Dikarya</taxon>
        <taxon>Ascomycota</taxon>
        <taxon>Pezizomycotina</taxon>
        <taxon>Dothideomycetes</taxon>
        <taxon>Pleosporomycetidae</taxon>
        <taxon>Pleosporales</taxon>
        <taxon>Lindgomycetaceae</taxon>
        <taxon>Clohesyomyces</taxon>
    </lineage>
</organism>
<reference evidence="6 7" key="1">
    <citation type="submission" date="2016-07" db="EMBL/GenBank/DDBJ databases">
        <title>Pervasive Adenine N6-methylation of Active Genes in Fungi.</title>
        <authorList>
            <consortium name="DOE Joint Genome Institute"/>
            <person name="Mondo S.J."/>
            <person name="Dannebaum R.O."/>
            <person name="Kuo R.C."/>
            <person name="Labutti K."/>
            <person name="Haridas S."/>
            <person name="Kuo A."/>
            <person name="Salamov A."/>
            <person name="Ahrendt S.R."/>
            <person name="Lipzen A."/>
            <person name="Sullivan W."/>
            <person name="Andreopoulos W.B."/>
            <person name="Clum A."/>
            <person name="Lindquist E."/>
            <person name="Daum C."/>
            <person name="Ramamoorthy G.K."/>
            <person name="Gryganskyi A."/>
            <person name="Culley D."/>
            <person name="Magnuson J.K."/>
            <person name="James T.Y."/>
            <person name="O'Malley M.A."/>
            <person name="Stajich J.E."/>
            <person name="Spatafora J.W."/>
            <person name="Visel A."/>
            <person name="Grigoriev I.V."/>
        </authorList>
    </citation>
    <scope>NUCLEOTIDE SEQUENCE [LARGE SCALE GENOMIC DNA]</scope>
    <source>
        <strain evidence="6 7">CBS 115471</strain>
    </source>
</reference>
<dbReference type="Proteomes" id="UP000193144">
    <property type="component" value="Unassembled WGS sequence"/>
</dbReference>
<dbReference type="OrthoDB" id="2151789at2759"/>
<gene>
    <name evidence="6" type="ORF">BCR34DRAFT_590562</name>
</gene>
<dbReference type="AlphaFoldDB" id="A0A1Y1Z9I1"/>
<keyword evidence="3" id="KW-0274">FAD</keyword>